<gene>
    <name evidence="22" type="ORF">CY34DRAFT_14770</name>
</gene>
<evidence type="ECO:0000256" key="9">
    <source>
        <dbReference type="ARBA" id="ARBA00022723"/>
    </source>
</evidence>
<dbReference type="PRINTS" id="PR00371">
    <property type="entry name" value="FPNCR"/>
</dbReference>
<comment type="subunit">
    <text evidence="5">Homodimer.</text>
</comment>
<evidence type="ECO:0000256" key="2">
    <source>
        <dbReference type="ARBA" id="ARBA00001974"/>
    </source>
</evidence>
<dbReference type="PRINTS" id="PR00363">
    <property type="entry name" value="CYTOCHROMEB5"/>
</dbReference>
<keyword evidence="9 18" id="KW-0479">Metal-binding</keyword>
<accession>A0A0D0B4R0</accession>
<comment type="catalytic activity">
    <reaction evidence="16">
        <text>nitrite + NADP(+) + H2O = nitrate + NADPH + H(+)</text>
        <dbReference type="Rhea" id="RHEA:19061"/>
        <dbReference type="ChEBI" id="CHEBI:15377"/>
        <dbReference type="ChEBI" id="CHEBI:15378"/>
        <dbReference type="ChEBI" id="CHEBI:16301"/>
        <dbReference type="ChEBI" id="CHEBI:17632"/>
        <dbReference type="ChEBI" id="CHEBI:57783"/>
        <dbReference type="ChEBI" id="CHEBI:58349"/>
        <dbReference type="EC" id="1.7.1.3"/>
    </reaction>
</comment>
<keyword evidence="11" id="KW-0521">NADP</keyword>
<dbReference type="GO" id="GO:0020037">
    <property type="term" value="F:heme binding"/>
    <property type="evidence" value="ECO:0007669"/>
    <property type="project" value="InterPro"/>
</dbReference>
<evidence type="ECO:0000256" key="15">
    <source>
        <dbReference type="ARBA" id="ARBA00023157"/>
    </source>
</evidence>
<comment type="cofactor">
    <cofactor evidence="18">
        <name>Mo-molybdopterin</name>
        <dbReference type="ChEBI" id="CHEBI:71302"/>
    </cofactor>
    <text evidence="18">Binds 1 Mo-molybdopterin (Mo-MPT) cofactor per subunit.</text>
</comment>
<reference evidence="23" key="2">
    <citation type="submission" date="2015-01" db="EMBL/GenBank/DDBJ databases">
        <title>Evolutionary Origins and Diversification of the Mycorrhizal Mutualists.</title>
        <authorList>
            <consortium name="DOE Joint Genome Institute"/>
            <consortium name="Mycorrhizal Genomics Consortium"/>
            <person name="Kohler A."/>
            <person name="Kuo A."/>
            <person name="Nagy L.G."/>
            <person name="Floudas D."/>
            <person name="Copeland A."/>
            <person name="Barry K.W."/>
            <person name="Cichocki N."/>
            <person name="Veneault-Fourrey C."/>
            <person name="LaButti K."/>
            <person name="Lindquist E.A."/>
            <person name="Lipzen A."/>
            <person name="Lundell T."/>
            <person name="Morin E."/>
            <person name="Murat C."/>
            <person name="Riley R."/>
            <person name="Ohm R."/>
            <person name="Sun H."/>
            <person name="Tunlid A."/>
            <person name="Henrissat B."/>
            <person name="Grigoriev I.V."/>
            <person name="Hibbett D.S."/>
            <person name="Martin F."/>
        </authorList>
    </citation>
    <scope>NUCLEOTIDE SEQUENCE [LARGE SCALE GENOMIC DNA]</scope>
    <source>
        <strain evidence="23">UH-Slu-Lm8-n1</strain>
    </source>
</reference>
<dbReference type="InterPro" id="IPR012137">
    <property type="entry name" value="Nitr_rd_NADH"/>
</dbReference>
<keyword evidence="7" id="KW-0349">Heme</keyword>
<dbReference type="FunFam" id="3.90.420.10:FF:000005">
    <property type="entry name" value="Nitrate reductase"/>
    <property type="match status" value="1"/>
</dbReference>
<dbReference type="AlphaFoldDB" id="A0A0D0B4R0"/>
<dbReference type="InterPro" id="IPR017927">
    <property type="entry name" value="FAD-bd_FR_type"/>
</dbReference>
<dbReference type="SUPFAM" id="SSF81296">
    <property type="entry name" value="E set domains"/>
    <property type="match status" value="1"/>
</dbReference>
<dbReference type="SUPFAM" id="SSF63380">
    <property type="entry name" value="Riboflavin synthase domain-like"/>
    <property type="match status" value="1"/>
</dbReference>
<dbReference type="GO" id="GO:0006809">
    <property type="term" value="P:nitric oxide biosynthetic process"/>
    <property type="evidence" value="ECO:0007669"/>
    <property type="project" value="InterPro"/>
</dbReference>
<comment type="cofactor">
    <cofactor evidence="1">
        <name>heme</name>
        <dbReference type="ChEBI" id="CHEBI:30413"/>
    </cofactor>
</comment>
<dbReference type="Pfam" id="PF00175">
    <property type="entry name" value="NAD_binding_1"/>
    <property type="match status" value="1"/>
</dbReference>
<comment type="similarity">
    <text evidence="4 17">Belongs to the nitrate reductase family.</text>
</comment>
<dbReference type="Gene3D" id="2.40.30.10">
    <property type="entry name" value="Translation factors"/>
    <property type="match status" value="1"/>
</dbReference>
<protein>
    <recommendedName>
        <fullName evidence="17">Nitrate reductase</fullName>
    </recommendedName>
</protein>
<dbReference type="InParanoid" id="A0A0D0B4R0"/>
<feature type="domain" description="Cytochrome b5 heme-binding" evidence="20">
    <location>
        <begin position="571"/>
        <end position="645"/>
    </location>
</feature>
<evidence type="ECO:0000256" key="6">
    <source>
        <dbReference type="ARBA" id="ARBA00022505"/>
    </source>
</evidence>
<dbReference type="InterPro" id="IPR039261">
    <property type="entry name" value="FNR_nucleotide-bd"/>
</dbReference>
<keyword evidence="8" id="KW-0285">Flavoprotein</keyword>
<dbReference type="EMBL" id="KN835370">
    <property type="protein sequence ID" value="KIK38858.1"/>
    <property type="molecule type" value="Genomic_DNA"/>
</dbReference>
<dbReference type="InterPro" id="IPR036400">
    <property type="entry name" value="Cyt_B5-like_heme/steroid_sf"/>
</dbReference>
<dbReference type="PROSITE" id="PS50255">
    <property type="entry name" value="CYTOCHROME_B5_2"/>
    <property type="match status" value="1"/>
</dbReference>
<dbReference type="GO" id="GO:0030151">
    <property type="term" value="F:molybdenum ion binding"/>
    <property type="evidence" value="ECO:0007669"/>
    <property type="project" value="InterPro"/>
</dbReference>
<dbReference type="InterPro" id="IPR036374">
    <property type="entry name" value="OxRdtase_Mopterin-bd_sf"/>
</dbReference>
<evidence type="ECO:0000256" key="7">
    <source>
        <dbReference type="ARBA" id="ARBA00022617"/>
    </source>
</evidence>
<keyword evidence="23" id="KW-1185">Reference proteome</keyword>
<keyword evidence="13" id="KW-0408">Iron</keyword>
<name>A0A0D0B4R0_9AGAM</name>
<dbReference type="InterPro" id="IPR018506">
    <property type="entry name" value="Cyt_B5_heme-BS"/>
</dbReference>
<comment type="cofactor">
    <cofactor evidence="2">
        <name>FAD</name>
        <dbReference type="ChEBI" id="CHEBI:57692"/>
    </cofactor>
</comment>
<comment type="function">
    <text evidence="3 17">Nitrate reductase is a key enzyme involved in the first step of nitrate assimilation in plants, fungi and bacteria.</text>
</comment>
<keyword evidence="6 18" id="KW-0500">Molybdenum</keyword>
<evidence type="ECO:0000259" key="20">
    <source>
        <dbReference type="PROSITE" id="PS50255"/>
    </source>
</evidence>
<dbReference type="SUPFAM" id="SSF56524">
    <property type="entry name" value="Oxidoreductase molybdopterin-binding domain"/>
    <property type="match status" value="1"/>
</dbReference>
<dbReference type="GO" id="GO:0042128">
    <property type="term" value="P:nitrate assimilation"/>
    <property type="evidence" value="ECO:0007669"/>
    <property type="project" value="UniProtKB-KW"/>
</dbReference>
<dbReference type="PRINTS" id="PR00407">
    <property type="entry name" value="EUMOPTERIN"/>
</dbReference>
<dbReference type="SUPFAM" id="SSF55856">
    <property type="entry name" value="Cytochrome b5-like heme/steroid binding domain"/>
    <property type="match status" value="1"/>
</dbReference>
<dbReference type="SMART" id="SM01117">
    <property type="entry name" value="Cyt-b5"/>
    <property type="match status" value="1"/>
</dbReference>
<dbReference type="HOGENOM" id="CLU_003827_4_0_1"/>
<dbReference type="InterPro" id="IPR000572">
    <property type="entry name" value="OxRdtase_Mopterin-bd_dom"/>
</dbReference>
<dbReference type="CDD" id="cd06183">
    <property type="entry name" value="cyt_b5_reduct_like"/>
    <property type="match status" value="1"/>
</dbReference>
<dbReference type="InterPro" id="IPR017938">
    <property type="entry name" value="Riboflavin_synthase-like_b-brl"/>
</dbReference>
<feature type="compositionally biased region" description="Low complexity" evidence="19">
    <location>
        <begin position="7"/>
        <end position="48"/>
    </location>
</feature>
<evidence type="ECO:0000256" key="10">
    <source>
        <dbReference type="ARBA" id="ARBA00022827"/>
    </source>
</evidence>
<evidence type="ECO:0000256" key="5">
    <source>
        <dbReference type="ARBA" id="ARBA00011738"/>
    </source>
</evidence>
<evidence type="ECO:0000256" key="17">
    <source>
        <dbReference type="PIRNR" id="PIRNR000233"/>
    </source>
</evidence>
<dbReference type="InterPro" id="IPR001433">
    <property type="entry name" value="OxRdtase_FAD/NAD-bd"/>
</dbReference>
<dbReference type="Pfam" id="PF00173">
    <property type="entry name" value="Cyt-b5"/>
    <property type="match status" value="1"/>
</dbReference>
<evidence type="ECO:0000256" key="12">
    <source>
        <dbReference type="ARBA" id="ARBA00023002"/>
    </source>
</evidence>
<dbReference type="PANTHER" id="PTHR19372:SF7">
    <property type="entry name" value="SULFITE OXIDASE, MITOCHONDRIAL"/>
    <property type="match status" value="1"/>
</dbReference>
<dbReference type="Pfam" id="PF00174">
    <property type="entry name" value="Oxidored_molyb"/>
    <property type="match status" value="1"/>
</dbReference>
<keyword evidence="12" id="KW-0560">Oxidoreductase</keyword>
<dbReference type="Gene3D" id="3.90.420.10">
    <property type="entry name" value="Oxidoreductase, molybdopterin-binding domain"/>
    <property type="match status" value="1"/>
</dbReference>
<evidence type="ECO:0000256" key="8">
    <source>
        <dbReference type="ARBA" id="ARBA00022630"/>
    </source>
</evidence>
<dbReference type="PROSITE" id="PS00191">
    <property type="entry name" value="CYTOCHROME_B5_1"/>
    <property type="match status" value="1"/>
</dbReference>
<dbReference type="InterPro" id="IPR008333">
    <property type="entry name" value="Cbr1-like_FAD-bd_dom"/>
</dbReference>
<dbReference type="Proteomes" id="UP000054485">
    <property type="component" value="Unassembled WGS sequence"/>
</dbReference>
<dbReference type="Gene3D" id="3.10.120.10">
    <property type="entry name" value="Cytochrome b5-like heme/steroid binding domain"/>
    <property type="match status" value="1"/>
</dbReference>
<keyword evidence="10" id="KW-0274">FAD</keyword>
<dbReference type="Gene3D" id="3.40.50.80">
    <property type="entry name" value="Nucleotide-binding domain of ferredoxin-NADP reductase (FNR) module"/>
    <property type="match status" value="1"/>
</dbReference>
<dbReference type="SUPFAM" id="SSF52343">
    <property type="entry name" value="Ferredoxin reductase-like, C-terminal NADP-linked domain"/>
    <property type="match status" value="1"/>
</dbReference>
<dbReference type="GO" id="GO:0043546">
    <property type="term" value="F:molybdopterin cofactor binding"/>
    <property type="evidence" value="ECO:0007669"/>
    <property type="project" value="InterPro"/>
</dbReference>
<dbReference type="OrthoDB" id="432685at2759"/>
<dbReference type="STRING" id="930992.A0A0D0B4R0"/>
<feature type="binding site" evidence="18">
    <location>
        <position position="194"/>
    </location>
    <ligand>
        <name>Mo-molybdopterin</name>
        <dbReference type="ChEBI" id="CHEBI:71302"/>
    </ligand>
    <ligandPart>
        <name>Mo</name>
        <dbReference type="ChEBI" id="CHEBI:28685"/>
    </ligandPart>
</feature>
<evidence type="ECO:0000259" key="21">
    <source>
        <dbReference type="PROSITE" id="PS51384"/>
    </source>
</evidence>
<evidence type="ECO:0000256" key="13">
    <source>
        <dbReference type="ARBA" id="ARBA00023004"/>
    </source>
</evidence>
<dbReference type="InterPro" id="IPR001709">
    <property type="entry name" value="Flavoprot_Pyr_Nucl_cyt_Rdtase"/>
</dbReference>
<dbReference type="InterPro" id="IPR001199">
    <property type="entry name" value="Cyt_B5-like_heme/steroid-bd"/>
</dbReference>
<feature type="domain" description="FAD-binding FR-type" evidence="21">
    <location>
        <begin position="666"/>
        <end position="778"/>
    </location>
</feature>
<dbReference type="GO" id="GO:0050464">
    <property type="term" value="F:nitrate reductase (NADPH) activity"/>
    <property type="evidence" value="ECO:0007669"/>
    <property type="project" value="UniProtKB-EC"/>
</dbReference>
<keyword evidence="14 17" id="KW-0534">Nitrate assimilation</keyword>
<dbReference type="PIRSF" id="PIRSF000233">
    <property type="entry name" value="Nitr_rd_NADH"/>
    <property type="match status" value="1"/>
</dbReference>
<keyword evidence="15" id="KW-1015">Disulfide bond</keyword>
<dbReference type="GO" id="GO:0006790">
    <property type="term" value="P:sulfur compound metabolic process"/>
    <property type="evidence" value="ECO:0007669"/>
    <property type="project" value="TreeGrafter"/>
</dbReference>
<proteinExistence type="inferred from homology"/>
<evidence type="ECO:0000256" key="14">
    <source>
        <dbReference type="ARBA" id="ARBA00023063"/>
    </source>
</evidence>
<evidence type="ECO:0000256" key="18">
    <source>
        <dbReference type="PIRSR" id="PIRSR000233-1"/>
    </source>
</evidence>
<evidence type="ECO:0000256" key="16">
    <source>
        <dbReference type="ARBA" id="ARBA00049155"/>
    </source>
</evidence>
<dbReference type="Pfam" id="PF03404">
    <property type="entry name" value="Mo-co_dimer"/>
    <property type="match status" value="1"/>
</dbReference>
<dbReference type="PANTHER" id="PTHR19372">
    <property type="entry name" value="SULFITE REDUCTASE"/>
    <property type="match status" value="1"/>
</dbReference>
<evidence type="ECO:0000256" key="3">
    <source>
        <dbReference type="ARBA" id="ARBA00003838"/>
    </source>
</evidence>
<organism evidence="22 23">
    <name type="scientific">Suillus luteus UH-Slu-Lm8-n1</name>
    <dbReference type="NCBI Taxonomy" id="930992"/>
    <lineage>
        <taxon>Eukaryota</taxon>
        <taxon>Fungi</taxon>
        <taxon>Dikarya</taxon>
        <taxon>Basidiomycota</taxon>
        <taxon>Agaricomycotina</taxon>
        <taxon>Agaricomycetes</taxon>
        <taxon>Agaricomycetidae</taxon>
        <taxon>Boletales</taxon>
        <taxon>Suillineae</taxon>
        <taxon>Suillaceae</taxon>
        <taxon>Suillus</taxon>
    </lineage>
</organism>
<evidence type="ECO:0000256" key="1">
    <source>
        <dbReference type="ARBA" id="ARBA00001971"/>
    </source>
</evidence>
<dbReference type="InterPro" id="IPR022407">
    <property type="entry name" value="OxRdtase_Mopterin_BS"/>
</dbReference>
<dbReference type="InterPro" id="IPR005066">
    <property type="entry name" value="MoCF_OxRdtse_dimer"/>
</dbReference>
<evidence type="ECO:0000313" key="22">
    <source>
        <dbReference type="EMBL" id="KIK38858.1"/>
    </source>
</evidence>
<dbReference type="InterPro" id="IPR014756">
    <property type="entry name" value="Ig_E-set"/>
</dbReference>
<dbReference type="PRINTS" id="PR00406">
    <property type="entry name" value="CYTB5RDTASE"/>
</dbReference>
<dbReference type="PROSITE" id="PS00559">
    <property type="entry name" value="MOLYBDOPTERIN_EUK"/>
    <property type="match status" value="1"/>
</dbReference>
<dbReference type="GO" id="GO:0008482">
    <property type="term" value="F:sulfite oxidase activity"/>
    <property type="evidence" value="ECO:0007669"/>
    <property type="project" value="TreeGrafter"/>
</dbReference>
<sequence>MAQYLAASQQISRTSSSSPDSTNSSPSAFSHAASTPSTAFTSSAGSPGPYQKLRDDGLPIPFFPASLHEPERNGPQLPQCLPQLPINDTPTEVAEQDLETPDNWVNRNPKLIRLTGKHPFNCEAQLGDLFECGFLTPAHLHFVRNHGAVPRVNHEMTANWTIRIHGLVEREVTFTLQELQEKFPVVTLPVTLVCAGNRRKEQNVIRKTLGFSWGAAGVSTALWTGVYLADVLDHVRPISRQAKYVVFEGGDNLPNGPYGTSQRLSWASNKDKGMLISWAMNGLPLEPDHGFPVRVIVPGQIGGRSVKWLRHIEISDRESQHHLHFWDNKLLPTQVMPDQARAEKHWWYDPRYIISELNVNSAIAKPDHNEKLYIDKIPNENGTIASYPIRGYAYAGGGRRVTRVEVSLDQGETWTLGSIEYPEDQFREARHQVPVYGTLDATERDTSFCWCFWTFDVSHDVLVSCDALMVRAMDEGLALQQRDMYWHALGMMNNWWFRVVIHKTVNDDGKIVLQFEHPTLAGTAHGGWMERMKLAGENISAPVFGENGRDLAPRAPKYESDEVCLTKPGINRKITLEEFKAQDRQQPWFVVNGEVYDGTPFLKDHPGGGDSILLVAGEDASEDFFAIHSAEGKQKLVEHHIGTLLTSLTKDTSTTTQSDGAFLERSRWKSVRLCDIKQINHDSYLYRFALPKEDQLLGLPVGQHVFVRLRRQDTGEMVQRAYTPVSQQGTVGFIDFLIKLYLPSTSIPTGGKMTTGFHQLRVGDSVEIKGPLGSFIWDGPSTASWQGIRKTIKEVGMICGGSGITPIIQVLRSILQNAGSETRVWLISANKTEQDILCREELDTLFTSHGRERFKLHYTLSIAPEKWPYSVGRINDVLLSEHMPQYSEHGLILACGPDAMITHSVKPGLQNMGWDIEKSLVVF</sequence>
<evidence type="ECO:0000256" key="19">
    <source>
        <dbReference type="SAM" id="MobiDB-lite"/>
    </source>
</evidence>
<evidence type="ECO:0000256" key="11">
    <source>
        <dbReference type="ARBA" id="ARBA00022857"/>
    </source>
</evidence>
<evidence type="ECO:0000313" key="23">
    <source>
        <dbReference type="Proteomes" id="UP000054485"/>
    </source>
</evidence>
<dbReference type="Pfam" id="PF00970">
    <property type="entry name" value="FAD_binding_6"/>
    <property type="match status" value="1"/>
</dbReference>
<dbReference type="InterPro" id="IPR008335">
    <property type="entry name" value="Mopterin_OxRdtase_euk"/>
</dbReference>
<reference evidence="22 23" key="1">
    <citation type="submission" date="2014-04" db="EMBL/GenBank/DDBJ databases">
        <authorList>
            <consortium name="DOE Joint Genome Institute"/>
            <person name="Kuo A."/>
            <person name="Ruytinx J."/>
            <person name="Rineau F."/>
            <person name="Colpaert J."/>
            <person name="Kohler A."/>
            <person name="Nagy L.G."/>
            <person name="Floudas D."/>
            <person name="Copeland A."/>
            <person name="Barry K.W."/>
            <person name="Cichocki N."/>
            <person name="Veneault-Fourrey C."/>
            <person name="LaButti K."/>
            <person name="Lindquist E.A."/>
            <person name="Lipzen A."/>
            <person name="Lundell T."/>
            <person name="Morin E."/>
            <person name="Murat C."/>
            <person name="Sun H."/>
            <person name="Tunlid A."/>
            <person name="Henrissat B."/>
            <person name="Grigoriev I.V."/>
            <person name="Hibbett D.S."/>
            <person name="Martin F."/>
            <person name="Nordberg H.P."/>
            <person name="Cantor M.N."/>
            <person name="Hua S.X."/>
        </authorList>
    </citation>
    <scope>NUCLEOTIDE SEQUENCE [LARGE SCALE GENOMIC DNA]</scope>
    <source>
        <strain evidence="22 23">UH-Slu-Lm8-n1</strain>
    </source>
</reference>
<dbReference type="PROSITE" id="PS51384">
    <property type="entry name" value="FAD_FR"/>
    <property type="match status" value="1"/>
</dbReference>
<feature type="region of interest" description="Disordered" evidence="19">
    <location>
        <begin position="1"/>
        <end position="55"/>
    </location>
</feature>
<dbReference type="Gene3D" id="2.60.40.650">
    <property type="match status" value="1"/>
</dbReference>
<evidence type="ECO:0000256" key="4">
    <source>
        <dbReference type="ARBA" id="ARBA00006253"/>
    </source>
</evidence>